<keyword evidence="2" id="KW-1185">Reference proteome</keyword>
<organism evidence="1 2">
    <name type="scientific">Proteiniclasticum aestuarii</name>
    <dbReference type="NCBI Taxonomy" id="2817862"/>
    <lineage>
        <taxon>Bacteria</taxon>
        <taxon>Bacillati</taxon>
        <taxon>Bacillota</taxon>
        <taxon>Clostridia</taxon>
        <taxon>Eubacteriales</taxon>
        <taxon>Clostridiaceae</taxon>
        <taxon>Proteiniclasticum</taxon>
    </lineage>
</organism>
<dbReference type="Gene3D" id="3.10.490.10">
    <property type="entry name" value="Gamma-glutamyl cyclotransferase-like"/>
    <property type="match status" value="1"/>
</dbReference>
<comment type="caution">
    <text evidence="1">The sequence shown here is derived from an EMBL/GenBank/DDBJ whole genome shotgun (WGS) entry which is preliminary data.</text>
</comment>
<name>A0A939H9B8_9CLOT</name>
<sequence>MLEERFLHYIHGGSFRGKGRNQKPCGDTSSPRAKKAYVFEHDMYYAKESGAWEHGGVSFLDVTKPGKAYGVAYLITEEQLDHLWKEENGGQMPVSGKSWYDHKAELGTMDGYPVLTVTNRRVLEKNEPGERYKDVLMEGLRENYKELSEVEIRSYVESRNR</sequence>
<reference evidence="1" key="1">
    <citation type="submission" date="2021-03" db="EMBL/GenBank/DDBJ databases">
        <title>Proteiniclasticum marinus sp. nov., isolated from tidal flat sediment.</title>
        <authorList>
            <person name="Namirimu T."/>
            <person name="Yang J.-A."/>
            <person name="Yang S.-H."/>
            <person name="Kim Y.-J."/>
            <person name="Kwon K.K."/>
        </authorList>
    </citation>
    <scope>NUCLEOTIDE SEQUENCE</scope>
    <source>
        <strain evidence="1">SCR006</strain>
    </source>
</reference>
<dbReference type="EMBL" id="JAFNJU010000008">
    <property type="protein sequence ID" value="MBO1265521.1"/>
    <property type="molecule type" value="Genomic_DNA"/>
</dbReference>
<dbReference type="Proteomes" id="UP000664218">
    <property type="component" value="Unassembled WGS sequence"/>
</dbReference>
<evidence type="ECO:0000313" key="2">
    <source>
        <dbReference type="Proteomes" id="UP000664218"/>
    </source>
</evidence>
<protein>
    <submittedName>
        <fullName evidence="1">Uncharacterized protein</fullName>
    </submittedName>
</protein>
<evidence type="ECO:0000313" key="1">
    <source>
        <dbReference type="EMBL" id="MBO1265521.1"/>
    </source>
</evidence>
<accession>A0A939H9B8</accession>
<proteinExistence type="predicted"/>
<dbReference type="RefSeq" id="WP_207600046.1">
    <property type="nucleotide sequence ID" value="NZ_JAFNJU010000008.1"/>
</dbReference>
<gene>
    <name evidence="1" type="ORF">J3A84_10800</name>
</gene>
<dbReference type="AlphaFoldDB" id="A0A939H9B8"/>